<dbReference type="CDD" id="cd03214">
    <property type="entry name" value="ABC_Iron-Siderophores_B12_Hemin"/>
    <property type="match status" value="1"/>
</dbReference>
<dbReference type="InterPro" id="IPR003593">
    <property type="entry name" value="AAA+_ATPase"/>
</dbReference>
<reference evidence="11 12" key="1">
    <citation type="journal article" date="2017" name="Antonie Van Leeuwenhoek">
        <title>Phylogenomic resolution of the bacterial genus Pantoea and its relationship with Erwinia and Tatumella.</title>
        <authorList>
            <person name="Palmer M."/>
            <person name="Steenkamp E.T."/>
            <person name="Coetzee M.P."/>
            <person name="Chan W.Y."/>
            <person name="van Zyl E."/>
            <person name="De Maayer P."/>
            <person name="Coutinho T.A."/>
            <person name="Blom J."/>
            <person name="Smits T.H."/>
            <person name="Duffy B."/>
            <person name="Venter S.N."/>
        </authorList>
    </citation>
    <scope>NUCLEOTIDE SEQUENCE [LARGE SCALE GENOMIC DNA]</scope>
    <source>
        <strain evidence="11 12">LMG 5345</strain>
    </source>
</reference>
<comment type="subunit">
    <text evidence="9">The complex is composed of two ATP-binding proteins (BtuD), two transmembrane proteins (BtuC) and a solute-binding protein (BtuF).</text>
</comment>
<dbReference type="PANTHER" id="PTHR42734">
    <property type="entry name" value="METAL TRANSPORT SYSTEM ATP-BINDING PROTEIN TM_0124-RELATED"/>
    <property type="match status" value="1"/>
</dbReference>
<evidence type="ECO:0000256" key="6">
    <source>
        <dbReference type="ARBA" id="ARBA00022840"/>
    </source>
</evidence>
<evidence type="ECO:0000256" key="2">
    <source>
        <dbReference type="ARBA" id="ARBA00022448"/>
    </source>
</evidence>
<keyword evidence="7 9" id="KW-1278">Translocase</keyword>
<keyword evidence="12" id="KW-1185">Reference proteome</keyword>
<evidence type="ECO:0000313" key="11">
    <source>
        <dbReference type="EMBL" id="ORM91280.1"/>
    </source>
</evidence>
<comment type="subcellular location">
    <subcellularLocation>
        <location evidence="9">Cell membrane</location>
        <topology evidence="9">Peripheral membrane protein</topology>
    </subcellularLocation>
</comment>
<dbReference type="SUPFAM" id="SSF52540">
    <property type="entry name" value="P-loop containing nucleoside triphosphate hydrolases"/>
    <property type="match status" value="1"/>
</dbReference>
<evidence type="ECO:0000256" key="1">
    <source>
        <dbReference type="ARBA" id="ARBA00006526"/>
    </source>
</evidence>
<name>A0ABX3UMH9_9GAMM</name>
<comment type="similarity">
    <text evidence="9">Belongs to the ABC transporter superfamily. Vitamin B12 importer (TC 3.A.1.13.1) family.</text>
</comment>
<evidence type="ECO:0000259" key="10">
    <source>
        <dbReference type="PROSITE" id="PS50893"/>
    </source>
</evidence>
<dbReference type="InterPro" id="IPR023693">
    <property type="entry name" value="ABC_transptr_BtuD"/>
</dbReference>
<dbReference type="PROSITE" id="PS50893">
    <property type="entry name" value="ABC_TRANSPORTER_2"/>
    <property type="match status" value="1"/>
</dbReference>
<accession>A0ABX3UMH9</accession>
<comment type="similarity">
    <text evidence="1">Belongs to the ABC transporter superfamily. Drug exporter-2 (TC 3.A.1.117) family.</text>
</comment>
<dbReference type="InterPro" id="IPR027417">
    <property type="entry name" value="P-loop_NTPase"/>
</dbReference>
<protein>
    <recommendedName>
        <fullName evidence="9">Vitamin B12 import ATP-binding protein BtuD</fullName>
        <ecNumber evidence="9">7.6.2.8</ecNumber>
    </recommendedName>
    <alternativeName>
        <fullName evidence="9">Vitamin B12-transporting ATPase</fullName>
    </alternativeName>
</protein>
<dbReference type="InterPro" id="IPR050153">
    <property type="entry name" value="Metal_Ion_Import_ABC"/>
</dbReference>
<dbReference type="EC" id="7.6.2.8" evidence="9"/>
<dbReference type="PROSITE" id="PS00211">
    <property type="entry name" value="ABC_TRANSPORTER_1"/>
    <property type="match status" value="1"/>
</dbReference>
<dbReference type="Proteomes" id="UP000193785">
    <property type="component" value="Unassembled WGS sequence"/>
</dbReference>
<keyword evidence="6 9" id="KW-0067">ATP-binding</keyword>
<dbReference type="Pfam" id="PF00005">
    <property type="entry name" value="ABC_tran"/>
    <property type="match status" value="1"/>
</dbReference>
<keyword evidence="8 9" id="KW-0472">Membrane</keyword>
<evidence type="ECO:0000256" key="5">
    <source>
        <dbReference type="ARBA" id="ARBA00022741"/>
    </source>
</evidence>
<evidence type="ECO:0000313" key="12">
    <source>
        <dbReference type="Proteomes" id="UP000193785"/>
    </source>
</evidence>
<keyword evidence="5 9" id="KW-0547">Nucleotide-binding</keyword>
<evidence type="ECO:0000256" key="7">
    <source>
        <dbReference type="ARBA" id="ARBA00022967"/>
    </source>
</evidence>
<proteinExistence type="inferred from homology"/>
<dbReference type="EMBL" id="MLJJ01000049">
    <property type="protein sequence ID" value="ORM91280.1"/>
    <property type="molecule type" value="Genomic_DNA"/>
</dbReference>
<organism evidence="11 12">
    <name type="scientific">Pantoea septica</name>
    <dbReference type="NCBI Taxonomy" id="472695"/>
    <lineage>
        <taxon>Bacteria</taxon>
        <taxon>Pseudomonadati</taxon>
        <taxon>Pseudomonadota</taxon>
        <taxon>Gammaproteobacteria</taxon>
        <taxon>Enterobacterales</taxon>
        <taxon>Erwiniaceae</taxon>
        <taxon>Pantoea</taxon>
    </lineage>
</organism>
<comment type="function">
    <text evidence="9">Part of the ABC transporter complex BtuCDF involved in vitamin B12 import. Responsible for energy coupling to the transport system.</text>
</comment>
<feature type="binding site" evidence="9">
    <location>
        <begin position="31"/>
        <end position="38"/>
    </location>
    <ligand>
        <name>ATP</name>
        <dbReference type="ChEBI" id="CHEBI:30616"/>
    </ligand>
</feature>
<dbReference type="PANTHER" id="PTHR42734:SF18">
    <property type="entry name" value="VITAMIN B12 IMPORT ATP-BINDING PROTEIN BTUD"/>
    <property type="match status" value="1"/>
</dbReference>
<keyword evidence="3 9" id="KW-1003">Cell membrane</keyword>
<feature type="domain" description="ABC transporter" evidence="10">
    <location>
        <begin position="3"/>
        <end position="230"/>
    </location>
</feature>
<dbReference type="SMART" id="SM00382">
    <property type="entry name" value="AAA"/>
    <property type="match status" value="1"/>
</dbReference>
<dbReference type="NCBIfam" id="NF002981">
    <property type="entry name" value="PRK03695.1"/>
    <property type="match status" value="1"/>
</dbReference>
<evidence type="ECO:0000256" key="8">
    <source>
        <dbReference type="ARBA" id="ARBA00023136"/>
    </source>
</evidence>
<evidence type="ECO:0000256" key="3">
    <source>
        <dbReference type="ARBA" id="ARBA00022475"/>
    </source>
</evidence>
<gene>
    <name evidence="9" type="primary">btuD</name>
    <name evidence="11" type="ORF">HA46_18435</name>
</gene>
<comment type="caution">
    <text evidence="11">The sequence shown here is derived from an EMBL/GenBank/DDBJ whole genome shotgun (WGS) entry which is preliminary data.</text>
</comment>
<comment type="catalytic activity">
    <reaction evidence="9">
        <text>an R-cob(III)alamin(out) + ATP + H2O = an R-cob(III)alamin(in) + ADP + phosphate + H(+)</text>
        <dbReference type="Rhea" id="RHEA:17873"/>
        <dbReference type="ChEBI" id="CHEBI:15377"/>
        <dbReference type="ChEBI" id="CHEBI:15378"/>
        <dbReference type="ChEBI" id="CHEBI:30616"/>
        <dbReference type="ChEBI" id="CHEBI:43474"/>
        <dbReference type="ChEBI" id="CHEBI:140785"/>
        <dbReference type="ChEBI" id="CHEBI:456216"/>
        <dbReference type="EC" id="7.6.2.8"/>
    </reaction>
</comment>
<dbReference type="HAMAP" id="MF_01005">
    <property type="entry name" value="BtuD"/>
    <property type="match status" value="1"/>
</dbReference>
<dbReference type="Gene3D" id="3.40.50.300">
    <property type="entry name" value="P-loop containing nucleotide triphosphate hydrolases"/>
    <property type="match status" value="1"/>
</dbReference>
<dbReference type="RefSeq" id="WP_033789809.1">
    <property type="nucleotide sequence ID" value="NZ_CCAQ010000006.1"/>
</dbReference>
<dbReference type="InterPro" id="IPR017871">
    <property type="entry name" value="ABC_transporter-like_CS"/>
</dbReference>
<keyword evidence="2 9" id="KW-0813">Transport</keyword>
<evidence type="ECO:0000256" key="9">
    <source>
        <dbReference type="HAMAP-Rule" id="MF_01005"/>
    </source>
</evidence>
<evidence type="ECO:0000256" key="4">
    <source>
        <dbReference type="ARBA" id="ARBA00022519"/>
    </source>
</evidence>
<sequence length="246" mass="26469">MVLSLKDAAVPGRLAPCSAEVGAGTLLHLVGPNGAGKSSLLALMAGMLPGEGEIQLLQRPLREWRGAALARVRAWLPQQIAPGFMPVYHYLRLHLSDARADGALIGLLETLRLQDKLARPLTQLSGGEWQRVRLAAAFAQIDPALNPQGRVLLLDEPMTGLDIAQQNAVHTLIVGLRRAGVCVIASSHDLNHTLRHADSVWLMSQGRVVAQGAAASILTPERLSDLYAIPFRQLELDGQPLLTIQP</sequence>
<keyword evidence="4" id="KW-0997">Cell inner membrane</keyword>
<dbReference type="InterPro" id="IPR003439">
    <property type="entry name" value="ABC_transporter-like_ATP-bd"/>
</dbReference>
<dbReference type="GO" id="GO:0005524">
    <property type="term" value="F:ATP binding"/>
    <property type="evidence" value="ECO:0007669"/>
    <property type="project" value="UniProtKB-KW"/>
</dbReference>